<dbReference type="PANTHER" id="PTHR35011">
    <property type="entry name" value="2,3-DIKETO-L-GULONATE TRAP TRANSPORTER SMALL PERMEASE PROTEIN YIAM"/>
    <property type="match status" value="1"/>
</dbReference>
<gene>
    <name evidence="11" type="ORF">GR170_07900</name>
</gene>
<dbReference type="Pfam" id="PF04290">
    <property type="entry name" value="DctQ"/>
    <property type="match status" value="1"/>
</dbReference>
<keyword evidence="3" id="KW-1003">Cell membrane</keyword>
<proteinExistence type="inferred from homology"/>
<name>A0A6L7G1Z2_9RHOB</name>
<comment type="subcellular location">
    <subcellularLocation>
        <location evidence="1 9">Cell inner membrane</location>
        <topology evidence="1 9">Multi-pass membrane protein</topology>
    </subcellularLocation>
</comment>
<comment type="caution">
    <text evidence="11">The sequence shown here is derived from an EMBL/GenBank/DDBJ whole genome shotgun (WGS) entry which is preliminary data.</text>
</comment>
<protein>
    <recommendedName>
        <fullName evidence="9">TRAP transporter small permease protein</fullName>
    </recommendedName>
</protein>
<evidence type="ECO:0000259" key="10">
    <source>
        <dbReference type="Pfam" id="PF04290"/>
    </source>
</evidence>
<dbReference type="InterPro" id="IPR007387">
    <property type="entry name" value="TRAP_DctQ"/>
</dbReference>
<reference evidence="11 12" key="1">
    <citation type="submission" date="2019-12" db="EMBL/GenBank/DDBJ databases">
        <authorList>
            <person name="Li M."/>
        </authorList>
    </citation>
    <scope>NUCLEOTIDE SEQUENCE [LARGE SCALE GENOMIC DNA]</scope>
    <source>
        <strain evidence="11 12">GBMRC 2024</strain>
    </source>
</reference>
<evidence type="ECO:0000256" key="9">
    <source>
        <dbReference type="RuleBase" id="RU369079"/>
    </source>
</evidence>
<evidence type="ECO:0000256" key="2">
    <source>
        <dbReference type="ARBA" id="ARBA00022448"/>
    </source>
</evidence>
<feature type="transmembrane region" description="Helical" evidence="9">
    <location>
        <begin position="55"/>
        <end position="74"/>
    </location>
</feature>
<dbReference type="AlphaFoldDB" id="A0A6L7G1Z2"/>
<feature type="transmembrane region" description="Helical" evidence="9">
    <location>
        <begin position="21"/>
        <end position="43"/>
    </location>
</feature>
<evidence type="ECO:0000256" key="8">
    <source>
        <dbReference type="ARBA" id="ARBA00038436"/>
    </source>
</evidence>
<dbReference type="Proteomes" id="UP000477911">
    <property type="component" value="Unassembled WGS sequence"/>
</dbReference>
<feature type="domain" description="Tripartite ATP-independent periplasmic transporters DctQ component" evidence="10">
    <location>
        <begin position="33"/>
        <end position="165"/>
    </location>
</feature>
<evidence type="ECO:0000256" key="1">
    <source>
        <dbReference type="ARBA" id="ARBA00004429"/>
    </source>
</evidence>
<sequence length="176" mass="18722">MSVARARFDFFIRPVDWLSGLANTLAALCLFGIFLLVGAEIVMRNVFLASLDFSWDVSAYLMGAAFMLSAASALKNGSHVRVTALREVLPARAALGLDAAACLVGLVIAVMLTWALGQSAWLSFLRGSTSSSVVRIPLVWPQSVLALGAGLLSLQMLAQLLRVTRGEDLPTGEGIE</sequence>
<dbReference type="EMBL" id="WUMU01000006">
    <property type="protein sequence ID" value="MXN17752.1"/>
    <property type="molecule type" value="Genomic_DNA"/>
</dbReference>
<keyword evidence="6 9" id="KW-1133">Transmembrane helix</keyword>
<keyword evidence="5 9" id="KW-0812">Transmembrane</keyword>
<feature type="transmembrane region" description="Helical" evidence="9">
    <location>
        <begin position="95"/>
        <end position="116"/>
    </location>
</feature>
<keyword evidence="12" id="KW-1185">Reference proteome</keyword>
<evidence type="ECO:0000256" key="5">
    <source>
        <dbReference type="ARBA" id="ARBA00022692"/>
    </source>
</evidence>
<dbReference type="InterPro" id="IPR055348">
    <property type="entry name" value="DctQ"/>
</dbReference>
<dbReference type="PANTHER" id="PTHR35011:SF10">
    <property type="entry name" value="TRAP TRANSPORTER SMALL PERMEASE PROTEIN"/>
    <property type="match status" value="1"/>
</dbReference>
<comment type="function">
    <text evidence="9">Part of the tripartite ATP-independent periplasmic (TRAP) transport system.</text>
</comment>
<comment type="subunit">
    <text evidence="9">The complex comprises the extracytoplasmic solute receptor protein and the two transmembrane proteins.</text>
</comment>
<accession>A0A6L7G1Z2</accession>
<evidence type="ECO:0000256" key="3">
    <source>
        <dbReference type="ARBA" id="ARBA00022475"/>
    </source>
</evidence>
<evidence type="ECO:0000256" key="7">
    <source>
        <dbReference type="ARBA" id="ARBA00023136"/>
    </source>
</evidence>
<dbReference type="GO" id="GO:0005886">
    <property type="term" value="C:plasma membrane"/>
    <property type="evidence" value="ECO:0007669"/>
    <property type="project" value="UniProtKB-SubCell"/>
</dbReference>
<organism evidence="11 12">
    <name type="scientific">Pseudooceanicola albus</name>
    <dbReference type="NCBI Taxonomy" id="2692189"/>
    <lineage>
        <taxon>Bacteria</taxon>
        <taxon>Pseudomonadati</taxon>
        <taxon>Pseudomonadota</taxon>
        <taxon>Alphaproteobacteria</taxon>
        <taxon>Rhodobacterales</taxon>
        <taxon>Paracoccaceae</taxon>
        <taxon>Pseudooceanicola</taxon>
    </lineage>
</organism>
<keyword evidence="4 9" id="KW-0997">Cell inner membrane</keyword>
<feature type="transmembrane region" description="Helical" evidence="9">
    <location>
        <begin position="136"/>
        <end position="157"/>
    </location>
</feature>
<keyword evidence="2 9" id="KW-0813">Transport</keyword>
<keyword evidence="7 9" id="KW-0472">Membrane</keyword>
<dbReference type="GO" id="GO:0022857">
    <property type="term" value="F:transmembrane transporter activity"/>
    <property type="evidence" value="ECO:0007669"/>
    <property type="project" value="UniProtKB-UniRule"/>
</dbReference>
<evidence type="ECO:0000313" key="11">
    <source>
        <dbReference type="EMBL" id="MXN17752.1"/>
    </source>
</evidence>
<comment type="similarity">
    <text evidence="8 9">Belongs to the TRAP transporter small permease family.</text>
</comment>
<dbReference type="GO" id="GO:0015740">
    <property type="term" value="P:C4-dicarboxylate transport"/>
    <property type="evidence" value="ECO:0007669"/>
    <property type="project" value="TreeGrafter"/>
</dbReference>
<evidence type="ECO:0000256" key="4">
    <source>
        <dbReference type="ARBA" id="ARBA00022519"/>
    </source>
</evidence>
<evidence type="ECO:0000256" key="6">
    <source>
        <dbReference type="ARBA" id="ARBA00022989"/>
    </source>
</evidence>
<dbReference type="RefSeq" id="WP_160893397.1">
    <property type="nucleotide sequence ID" value="NZ_WUMU01000006.1"/>
</dbReference>
<evidence type="ECO:0000313" key="12">
    <source>
        <dbReference type="Proteomes" id="UP000477911"/>
    </source>
</evidence>